<dbReference type="PANTHER" id="PTHR22946">
    <property type="entry name" value="DIENELACTONE HYDROLASE DOMAIN-CONTAINING PROTEIN-RELATED"/>
    <property type="match status" value="1"/>
</dbReference>
<dbReference type="Pfam" id="PF02129">
    <property type="entry name" value="Peptidase_S15"/>
    <property type="match status" value="1"/>
</dbReference>
<dbReference type="RefSeq" id="WP_109332115.1">
    <property type="nucleotide sequence ID" value="NZ_CP021354.1"/>
</dbReference>
<evidence type="ECO:0000259" key="3">
    <source>
        <dbReference type="Pfam" id="PF02129"/>
    </source>
</evidence>
<dbReference type="OrthoDB" id="5902829at2"/>
<dbReference type="GO" id="GO:0052689">
    <property type="term" value="F:carboxylic ester hydrolase activity"/>
    <property type="evidence" value="ECO:0007669"/>
    <property type="project" value="UniProtKB-ARBA"/>
</dbReference>
<dbReference type="InterPro" id="IPR029058">
    <property type="entry name" value="AB_hydrolase_fold"/>
</dbReference>
<dbReference type="InterPro" id="IPR050261">
    <property type="entry name" value="FrsA_esterase"/>
</dbReference>
<gene>
    <name evidence="4" type="ORF">CBI38_21675</name>
</gene>
<feature type="domain" description="Xaa-Pro dipeptidyl-peptidase-like" evidence="3">
    <location>
        <begin position="20"/>
        <end position="181"/>
    </location>
</feature>
<dbReference type="KEGG" id="roz:CBI38_21675"/>
<dbReference type="PANTHER" id="PTHR22946:SF9">
    <property type="entry name" value="POLYKETIDE TRANSFERASE AF380"/>
    <property type="match status" value="1"/>
</dbReference>
<evidence type="ECO:0000313" key="4">
    <source>
        <dbReference type="EMBL" id="AWK73781.1"/>
    </source>
</evidence>
<proteinExistence type="inferred from homology"/>
<evidence type="ECO:0000313" key="5">
    <source>
        <dbReference type="Proteomes" id="UP000245711"/>
    </source>
</evidence>
<keyword evidence="5" id="KW-1185">Reference proteome</keyword>
<evidence type="ECO:0000256" key="2">
    <source>
        <dbReference type="ARBA" id="ARBA00022801"/>
    </source>
</evidence>
<organism evidence="4 5">
    <name type="scientific">Rhodococcus oxybenzonivorans</name>
    <dbReference type="NCBI Taxonomy" id="1990687"/>
    <lineage>
        <taxon>Bacteria</taxon>
        <taxon>Bacillati</taxon>
        <taxon>Actinomycetota</taxon>
        <taxon>Actinomycetes</taxon>
        <taxon>Mycobacteriales</taxon>
        <taxon>Nocardiaceae</taxon>
        <taxon>Rhodococcus</taxon>
    </lineage>
</organism>
<dbReference type="SUPFAM" id="SSF53474">
    <property type="entry name" value="alpha/beta-Hydrolases"/>
    <property type="match status" value="1"/>
</dbReference>
<reference evidence="4 5" key="1">
    <citation type="submission" date="2017-05" db="EMBL/GenBank/DDBJ databases">
        <title>Isolation of Rhodococcus sp. S2-17 biodegrading of BP-3.</title>
        <authorList>
            <person name="Lee Y."/>
            <person name="Kim K.H."/>
            <person name="Chun B.H."/>
            <person name="Jung H.S."/>
            <person name="Jeon C.O."/>
        </authorList>
    </citation>
    <scope>NUCLEOTIDE SEQUENCE [LARGE SCALE GENOMIC DNA]</scope>
    <source>
        <strain evidence="4 5">S2-17</strain>
    </source>
</reference>
<evidence type="ECO:0000256" key="1">
    <source>
        <dbReference type="ARBA" id="ARBA00008645"/>
    </source>
</evidence>
<protein>
    <submittedName>
        <fullName evidence="4">Alpha/beta hydrolase</fullName>
    </submittedName>
</protein>
<dbReference type="EMBL" id="CP021354">
    <property type="protein sequence ID" value="AWK73781.1"/>
    <property type="molecule type" value="Genomic_DNA"/>
</dbReference>
<accession>A0A2S2BYQ5</accession>
<dbReference type="Gene3D" id="3.40.50.1820">
    <property type="entry name" value="alpha/beta hydrolase"/>
    <property type="match status" value="1"/>
</dbReference>
<keyword evidence="2 4" id="KW-0378">Hydrolase</keyword>
<dbReference type="AlphaFoldDB" id="A0A2S2BYQ5"/>
<sequence>MTTSDDAQYSRDDEWFDSEGLRCAVAVFRPAATTADTPAVVMAHGFGTPRAVRLYAYADVFARAGYTVIVFDYRHFGESEGEPRQLLDISKQHQDWRNAVAYARSLDGVDSRRIVGWGTSFAGGHVLALAGTGEDFAAVIAQVPHVDGFAAVRATGLRNALRIMPSAIADQARALLKRSPRYINSVGRPGDPAVMTSPDAMDGRTRMLAASGLKDGDYLETVAARILLRIGLYSPGRTAAAIQCPTLIQIMEDDAVTPAAVAIKTARKIPDATVHIHQGGHFDPYTEPKFPIIVDEQLSFLRRTVPLAP</sequence>
<dbReference type="InterPro" id="IPR000383">
    <property type="entry name" value="Xaa-Pro-like_dom"/>
</dbReference>
<name>A0A2S2BYQ5_9NOCA</name>
<comment type="similarity">
    <text evidence="1">Belongs to the AB hydrolase superfamily.</text>
</comment>
<dbReference type="Proteomes" id="UP000245711">
    <property type="component" value="Chromosome"/>
</dbReference>